<feature type="region of interest" description="Disordered" evidence="5">
    <location>
        <begin position="28"/>
        <end position="63"/>
    </location>
</feature>
<dbReference type="InterPro" id="IPR039481">
    <property type="entry name" value="EXOC2/Sec5_N_dom"/>
</dbReference>
<dbReference type="STRING" id="402676.B6K5G3"/>
<dbReference type="AlphaFoldDB" id="B6K5G3"/>
<dbReference type="GO" id="GO:0015031">
    <property type="term" value="P:protein transport"/>
    <property type="evidence" value="ECO:0007669"/>
    <property type="project" value="UniProtKB-KW"/>
</dbReference>
<accession>B6K5G3</accession>
<feature type="compositionally biased region" description="Polar residues" evidence="5">
    <location>
        <begin position="37"/>
        <end position="63"/>
    </location>
</feature>
<keyword evidence="3 4" id="KW-0268">Exocytosis</keyword>
<organism evidence="7 9">
    <name type="scientific">Schizosaccharomyces japonicus (strain yFS275 / FY16936)</name>
    <name type="common">Fission yeast</name>
    <dbReference type="NCBI Taxonomy" id="402676"/>
    <lineage>
        <taxon>Eukaryota</taxon>
        <taxon>Fungi</taxon>
        <taxon>Dikarya</taxon>
        <taxon>Ascomycota</taxon>
        <taxon>Taphrinomycotina</taxon>
        <taxon>Schizosaccharomycetes</taxon>
        <taxon>Schizosaccharomycetales</taxon>
        <taxon>Schizosaccharomycetaceae</taxon>
        <taxon>Schizosaccharomyces</taxon>
    </lineage>
</organism>
<protein>
    <recommendedName>
        <fullName evidence="4">Exocyst complex component SEC5</fullName>
    </recommendedName>
</protein>
<keyword evidence="2 4" id="KW-0813">Transport</keyword>
<evidence type="ECO:0000256" key="4">
    <source>
        <dbReference type="RuleBase" id="RU365069"/>
    </source>
</evidence>
<reference evidence="7 9" key="1">
    <citation type="journal article" date="2011" name="Science">
        <title>Comparative functional genomics of the fission yeasts.</title>
        <authorList>
            <person name="Rhind N."/>
            <person name="Chen Z."/>
            <person name="Yassour M."/>
            <person name="Thompson D.A."/>
            <person name="Haas B.J."/>
            <person name="Habib N."/>
            <person name="Wapinski I."/>
            <person name="Roy S."/>
            <person name="Lin M.F."/>
            <person name="Heiman D.I."/>
            <person name="Young S.K."/>
            <person name="Furuya K."/>
            <person name="Guo Y."/>
            <person name="Pidoux A."/>
            <person name="Chen H.M."/>
            <person name="Robbertse B."/>
            <person name="Goldberg J.M."/>
            <person name="Aoki K."/>
            <person name="Bayne E.H."/>
            <person name="Berlin A.M."/>
            <person name="Desjardins C.A."/>
            <person name="Dobbs E."/>
            <person name="Dukaj L."/>
            <person name="Fan L."/>
            <person name="FitzGerald M.G."/>
            <person name="French C."/>
            <person name="Gujja S."/>
            <person name="Hansen K."/>
            <person name="Keifenheim D."/>
            <person name="Levin J.Z."/>
            <person name="Mosher R.A."/>
            <person name="Mueller C.A."/>
            <person name="Pfiffner J."/>
            <person name="Priest M."/>
            <person name="Russ C."/>
            <person name="Smialowska A."/>
            <person name="Swoboda P."/>
            <person name="Sykes S.M."/>
            <person name="Vaughn M."/>
            <person name="Vengrova S."/>
            <person name="Yoder R."/>
            <person name="Zeng Q."/>
            <person name="Allshire R."/>
            <person name="Baulcombe D."/>
            <person name="Birren B.W."/>
            <person name="Brown W."/>
            <person name="Ekwall K."/>
            <person name="Kellis M."/>
            <person name="Leatherwood J."/>
            <person name="Levin H."/>
            <person name="Margalit H."/>
            <person name="Martienssen R."/>
            <person name="Nieduszynski C.A."/>
            <person name="Spatafora J.W."/>
            <person name="Friedman N."/>
            <person name="Dalgaard J.Z."/>
            <person name="Baumann P."/>
            <person name="Niki H."/>
            <person name="Regev A."/>
            <person name="Nusbaum C."/>
        </authorList>
    </citation>
    <scope>NUCLEOTIDE SEQUENCE [LARGE SCALE GENOMIC DNA]</scope>
    <source>
        <strain evidence="9">yFS275 / FY16936</strain>
    </source>
</reference>
<dbReference type="InterPro" id="IPR029175">
    <property type="entry name" value="EXOC2/Sec5"/>
</dbReference>
<dbReference type="OMA" id="MQLIEWA"/>
<comment type="subunit">
    <text evidence="4">Component of the exocyst complex.</text>
</comment>
<comment type="similarity">
    <text evidence="1 4">Belongs to the SEC5 family.</text>
</comment>
<dbReference type="GO" id="GO:0000145">
    <property type="term" value="C:exocyst"/>
    <property type="evidence" value="ECO:0007669"/>
    <property type="project" value="UniProtKB-UniRule"/>
</dbReference>
<keyword evidence="9" id="KW-1185">Reference proteome</keyword>
<evidence type="ECO:0000313" key="7">
    <source>
        <dbReference type="EMBL" id="EEB08767.2"/>
    </source>
</evidence>
<evidence type="ECO:0000259" key="6">
    <source>
        <dbReference type="Pfam" id="PF15469"/>
    </source>
</evidence>
<proteinExistence type="inferred from homology"/>
<dbReference type="Proteomes" id="UP000001744">
    <property type="component" value="Unassembled WGS sequence"/>
</dbReference>
<dbReference type="OrthoDB" id="26242at2759"/>
<dbReference type="RefSeq" id="XP_002175060.2">
    <property type="nucleotide sequence ID" value="XM_002175024.2"/>
</dbReference>
<feature type="domain" description="Exocyst complex component EXOC2/Sec5 N-terminal" evidence="6">
    <location>
        <begin position="145"/>
        <end position="473"/>
    </location>
</feature>
<dbReference type="HOGENOM" id="CLU_336540_0_0_1"/>
<dbReference type="GO" id="GO:0006893">
    <property type="term" value="P:Golgi to plasma membrane transport"/>
    <property type="evidence" value="ECO:0007669"/>
    <property type="project" value="UniProtKB-UniRule"/>
</dbReference>
<dbReference type="Pfam" id="PF15469">
    <property type="entry name" value="Sec5"/>
    <property type="match status" value="1"/>
</dbReference>
<evidence type="ECO:0000313" key="8">
    <source>
        <dbReference type="JaponicusDB" id="SJAG_03938"/>
    </source>
</evidence>
<comment type="function">
    <text evidence="4">Component of the exocyst complex involved in the docking of exocytic vesicles with fusion sites on the plasma membrane.</text>
</comment>
<evidence type="ECO:0000256" key="5">
    <source>
        <dbReference type="SAM" id="MobiDB-lite"/>
    </source>
</evidence>
<dbReference type="JaponicusDB" id="SJAG_03938">
    <property type="gene designation" value="sec5"/>
</dbReference>
<dbReference type="VEuPathDB" id="FungiDB:SJAG_03938"/>
<dbReference type="PANTHER" id="PTHR13043">
    <property type="entry name" value="EXOCYST COMPLEX COMPONENT SEC5"/>
    <property type="match status" value="1"/>
</dbReference>
<evidence type="ECO:0000313" key="9">
    <source>
        <dbReference type="Proteomes" id="UP000001744"/>
    </source>
</evidence>
<dbReference type="GO" id="GO:0006887">
    <property type="term" value="P:exocytosis"/>
    <property type="evidence" value="ECO:0007669"/>
    <property type="project" value="UniProtKB-KW"/>
</dbReference>
<gene>
    <name evidence="8" type="primary">sec5</name>
    <name evidence="7" type="ORF">SJAG_03938</name>
</gene>
<evidence type="ECO:0000256" key="3">
    <source>
        <dbReference type="ARBA" id="ARBA00022483"/>
    </source>
</evidence>
<evidence type="ECO:0000256" key="1">
    <source>
        <dbReference type="ARBA" id="ARBA00010578"/>
    </source>
</evidence>
<name>B6K5G3_SCHJY</name>
<dbReference type="GeneID" id="7051553"/>
<dbReference type="PANTHER" id="PTHR13043:SF1">
    <property type="entry name" value="EXOCYST COMPLEX COMPONENT 2"/>
    <property type="match status" value="1"/>
</dbReference>
<dbReference type="EMBL" id="KE651167">
    <property type="protein sequence ID" value="EEB08767.2"/>
    <property type="molecule type" value="Genomic_DNA"/>
</dbReference>
<keyword evidence="4" id="KW-0653">Protein transport</keyword>
<feature type="region of interest" description="Disordered" evidence="5">
    <location>
        <begin position="104"/>
        <end position="142"/>
    </location>
</feature>
<sequence length="778" mass="88247">MLSDNDIQAFYGLSSLNPTQWVDTKKEEQHLGFQDDGSFNNVSISDSLSNSMRHQNQSMSDLNTQPLASSSEEINTVDDFGFIKSDSSGGEGVKKKSLLKRSITTSAVHRSSPRKFPPLPQSTSSSSPKAKKKHVKRDQLSKQSNASEMLVSLINTRFHAFVAAKEVIDKVYQEMVNHLESSNDQNTPWKKIDTDLDKVLSTFQSSSLISSQSSDVAYADVLLAKRFAPLFQLPSQMTSHYREGAYAILQKDYKDGRAYYENELAKFLTRGKDDIQLQVLKNAWKKCTETTESICHLIWEDILVSFKDYAYFNQMLLHLLRLNPNPLSGRDPVLYAMLSQQKNLLRRMEERFTDYEASVDQERVMLSKSVLTRVPPSVVWRAVTRGCSLNSVLKDWPELRTVNLLVSWAQDCVADIYRLIQEFKTCVSGYLSGRFQTEYPEEAKNFGKDASKLNTVANKLESALVEHVSAFLGDRGERLRIRGASILTQLYCSLQIVEQLKGNSKTVVSEAAVYALLDEWDDSLTRKDTTTIILKDKGDTAADVHSDPSVVLDILTKLSVIYPKPQRSEVVSAIHAMFYKVFYYRIKPSFSIPEIMDWEDQVRDATKNGTPIPEIPKDILEMSTSGDELFAHGQRLVELSSSIQSLQRTLLRLFPLNAPGQPLEAHLRTAISEARDAYAAHCLQFLHKRMTSKYLTSPELHNDPATVNSCVHVFDVMLDHTYEKMLRSFTPQESVRWYKRSVSVSLLYLQTHVELQQEDKQRIRNKLAQAGLGELSQI</sequence>
<evidence type="ECO:0000256" key="2">
    <source>
        <dbReference type="ARBA" id="ARBA00022448"/>
    </source>
</evidence>